<protein>
    <submittedName>
        <fullName evidence="1">Uncharacterized protein</fullName>
    </submittedName>
</protein>
<dbReference type="AlphaFoldDB" id="A0A151NCC5"/>
<evidence type="ECO:0000313" key="1">
    <source>
        <dbReference type="EMBL" id="KYO34464.1"/>
    </source>
</evidence>
<dbReference type="EMBL" id="AKHW03003419">
    <property type="protein sequence ID" value="KYO34464.1"/>
    <property type="molecule type" value="Genomic_DNA"/>
</dbReference>
<organism evidence="1 2">
    <name type="scientific">Alligator mississippiensis</name>
    <name type="common">American alligator</name>
    <dbReference type="NCBI Taxonomy" id="8496"/>
    <lineage>
        <taxon>Eukaryota</taxon>
        <taxon>Metazoa</taxon>
        <taxon>Chordata</taxon>
        <taxon>Craniata</taxon>
        <taxon>Vertebrata</taxon>
        <taxon>Euteleostomi</taxon>
        <taxon>Archelosauria</taxon>
        <taxon>Archosauria</taxon>
        <taxon>Crocodylia</taxon>
        <taxon>Alligatoridae</taxon>
        <taxon>Alligatorinae</taxon>
        <taxon>Alligator</taxon>
    </lineage>
</organism>
<evidence type="ECO:0000313" key="2">
    <source>
        <dbReference type="Proteomes" id="UP000050525"/>
    </source>
</evidence>
<dbReference type="Proteomes" id="UP000050525">
    <property type="component" value="Unassembled WGS sequence"/>
</dbReference>
<comment type="caution">
    <text evidence="1">The sequence shown here is derived from an EMBL/GenBank/DDBJ whole genome shotgun (WGS) entry which is preliminary data.</text>
</comment>
<proteinExistence type="predicted"/>
<gene>
    <name evidence="1" type="ORF">Y1Q_0018591</name>
</gene>
<reference evidence="1 2" key="1">
    <citation type="journal article" date="2012" name="Genome Biol.">
        <title>Sequencing three crocodilian genomes to illuminate the evolution of archosaurs and amniotes.</title>
        <authorList>
            <person name="St John J.A."/>
            <person name="Braun E.L."/>
            <person name="Isberg S.R."/>
            <person name="Miles L.G."/>
            <person name="Chong A.Y."/>
            <person name="Gongora J."/>
            <person name="Dalzell P."/>
            <person name="Moran C."/>
            <person name="Bed'hom B."/>
            <person name="Abzhanov A."/>
            <person name="Burgess S.C."/>
            <person name="Cooksey A.M."/>
            <person name="Castoe T.A."/>
            <person name="Crawford N.G."/>
            <person name="Densmore L.D."/>
            <person name="Drew J.C."/>
            <person name="Edwards S.V."/>
            <person name="Faircloth B.C."/>
            <person name="Fujita M.K."/>
            <person name="Greenwold M.J."/>
            <person name="Hoffmann F.G."/>
            <person name="Howard J.M."/>
            <person name="Iguchi T."/>
            <person name="Janes D.E."/>
            <person name="Khan S.Y."/>
            <person name="Kohno S."/>
            <person name="de Koning A.J."/>
            <person name="Lance S.L."/>
            <person name="McCarthy F.M."/>
            <person name="McCormack J.E."/>
            <person name="Merchant M.E."/>
            <person name="Peterson D.G."/>
            <person name="Pollock D.D."/>
            <person name="Pourmand N."/>
            <person name="Raney B.J."/>
            <person name="Roessler K.A."/>
            <person name="Sanford J.R."/>
            <person name="Sawyer R.H."/>
            <person name="Schmidt C.J."/>
            <person name="Triplett E.W."/>
            <person name="Tuberville T.D."/>
            <person name="Venegas-Anaya M."/>
            <person name="Howard J.T."/>
            <person name="Jarvis E.D."/>
            <person name="Guillette L.J.Jr."/>
            <person name="Glenn T.C."/>
            <person name="Green R.E."/>
            <person name="Ray D.A."/>
        </authorList>
    </citation>
    <scope>NUCLEOTIDE SEQUENCE [LARGE SCALE GENOMIC DNA]</scope>
    <source>
        <strain evidence="1">KSC_2009_1</strain>
    </source>
</reference>
<keyword evidence="2" id="KW-1185">Reference proteome</keyword>
<accession>A0A151NCC5</accession>
<sequence>MGHSQGTAKKSQSWGVLMAKNIYGAASRIVQVTVHSETTSGAAGGGSRLSSELSCPLAILATCFLLGS</sequence>
<name>A0A151NCC5_ALLMI</name>